<dbReference type="Pfam" id="PF12854">
    <property type="entry name" value="PPR_1"/>
    <property type="match status" value="1"/>
</dbReference>
<dbReference type="InterPro" id="IPR002885">
    <property type="entry name" value="PPR_rpt"/>
</dbReference>
<dbReference type="NCBIfam" id="TIGR00756">
    <property type="entry name" value="PPR"/>
    <property type="match status" value="5"/>
</dbReference>
<evidence type="ECO:0000313" key="4">
    <source>
        <dbReference type="EMBL" id="KAG6721533.1"/>
    </source>
</evidence>
<dbReference type="InterPro" id="IPR046960">
    <property type="entry name" value="PPR_At4g14850-like_plant"/>
</dbReference>
<dbReference type="PANTHER" id="PTHR47926">
    <property type="entry name" value="PENTATRICOPEPTIDE REPEAT-CONTAINING PROTEIN"/>
    <property type="match status" value="1"/>
</dbReference>
<protein>
    <recommendedName>
        <fullName evidence="6">Pentatricopeptide repeat-containing protein</fullName>
    </recommendedName>
</protein>
<proteinExistence type="predicted"/>
<feature type="repeat" description="PPR" evidence="2">
    <location>
        <begin position="313"/>
        <end position="343"/>
    </location>
</feature>
<reference evidence="4" key="2">
    <citation type="submission" date="2021-01" db="EMBL/GenBank/DDBJ databases">
        <authorList>
            <person name="Lovell J.T."/>
            <person name="Bentley N."/>
            <person name="Bhattarai G."/>
            <person name="Jenkins J.W."/>
            <person name="Sreedasyam A."/>
            <person name="Alarcon Y."/>
            <person name="Bock C."/>
            <person name="Boston L."/>
            <person name="Carlson J."/>
            <person name="Cervantes K."/>
            <person name="Clermont K."/>
            <person name="Krom N."/>
            <person name="Kubenka K."/>
            <person name="Mamidi S."/>
            <person name="Mattison C."/>
            <person name="Monteros M."/>
            <person name="Pisani C."/>
            <person name="Plott C."/>
            <person name="Rajasekar S."/>
            <person name="Rhein H.S."/>
            <person name="Rohla C."/>
            <person name="Song M."/>
            <person name="Hilaire R.S."/>
            <person name="Shu S."/>
            <person name="Wells L."/>
            <person name="Wang X."/>
            <person name="Webber J."/>
            <person name="Heerema R.J."/>
            <person name="Klein P."/>
            <person name="Conner P."/>
            <person name="Grauke L."/>
            <person name="Grimwood J."/>
            <person name="Schmutz J."/>
            <person name="Randall J.J."/>
        </authorList>
    </citation>
    <scope>NUCLEOTIDE SEQUENCE</scope>
    <source>
        <tissue evidence="4">Leaf</tissue>
    </source>
</reference>
<evidence type="ECO:0000313" key="3">
    <source>
        <dbReference type="EMBL" id="KAG6660654.1"/>
    </source>
</evidence>
<dbReference type="Pfam" id="PF13041">
    <property type="entry name" value="PPR_2"/>
    <property type="match status" value="2"/>
</dbReference>
<feature type="repeat" description="PPR" evidence="2">
    <location>
        <begin position="209"/>
        <end position="239"/>
    </location>
</feature>
<name>A0A8T1R2P6_CARIL</name>
<evidence type="ECO:0008006" key="6">
    <source>
        <dbReference type="Google" id="ProtNLM"/>
    </source>
</evidence>
<evidence type="ECO:0000313" key="5">
    <source>
        <dbReference type="Proteomes" id="UP000811609"/>
    </source>
</evidence>
<sequence>MLPSDIVSAVDHCASLISRCTKTRNLKLGMALHSHIIKTALFFNPFPINALIDMYSKCNTVESAQKAFDDLPFKTTRSWNIMVSVYSGRGLFSKAHKLFYEMPRPNLVSYNSLISGLSYHGFHKESIHFFLDMQKEYHCLTMDEFTLVSVVGACACLGALALLGQVHGAAIVLGLELNMIIHNALVHAYGKCGVPNASYSIFSRMPVRDVVSWTSMVVAFSRASRLNDAYRVFNEMPVKNTVSWTALLSGFTQNGRAREALILFQQMVEEGVWPVAHTFVTVLSACADLALTEKGKQIHGHIIRRSTSCNSVNVFMLNALIDMYCKCGDMKSAEILFESMPGKDIVSWNSVITGFAQNGLGEKSLLLFQRMIEAKIKPNAITFLGVLSACSHTGLVSEGVEILDSMEKDYDISPRPEHHAILIDLLGRKNRLEVAMELIGKAPNGSDHVGMWGAVLGACRVHGNLSLARRAAEALFELEPSNAARFVMLSNIYAASSRWVDVNRVRRLMEERGLKKEVAYSWIEVRNARHEFVAKDKSHSQIGEIYEVIWKLVDHMKDAGYQPYIDSIFLQDEDDGLS</sequence>
<feature type="repeat" description="PPR" evidence="2">
    <location>
        <begin position="240"/>
        <end position="274"/>
    </location>
</feature>
<organism evidence="3 5">
    <name type="scientific">Carya illinoinensis</name>
    <name type="common">Pecan</name>
    <dbReference type="NCBI Taxonomy" id="32201"/>
    <lineage>
        <taxon>Eukaryota</taxon>
        <taxon>Viridiplantae</taxon>
        <taxon>Streptophyta</taxon>
        <taxon>Embryophyta</taxon>
        <taxon>Tracheophyta</taxon>
        <taxon>Spermatophyta</taxon>
        <taxon>Magnoliopsida</taxon>
        <taxon>eudicotyledons</taxon>
        <taxon>Gunneridae</taxon>
        <taxon>Pentapetalae</taxon>
        <taxon>rosids</taxon>
        <taxon>fabids</taxon>
        <taxon>Fagales</taxon>
        <taxon>Juglandaceae</taxon>
        <taxon>Carya</taxon>
    </lineage>
</organism>
<feature type="repeat" description="PPR" evidence="2">
    <location>
        <begin position="75"/>
        <end position="109"/>
    </location>
</feature>
<dbReference type="PROSITE" id="PS51375">
    <property type="entry name" value="PPR"/>
    <property type="match status" value="5"/>
</dbReference>
<gene>
    <name evidence="3" type="ORF">CIPAW_03G120000</name>
    <name evidence="4" type="ORF">I3842_03G115700</name>
</gene>
<keyword evidence="1" id="KW-0677">Repeat</keyword>
<dbReference type="InterPro" id="IPR046848">
    <property type="entry name" value="E_motif"/>
</dbReference>
<keyword evidence="5" id="KW-1185">Reference proteome</keyword>
<dbReference type="Pfam" id="PF01535">
    <property type="entry name" value="PPR"/>
    <property type="match status" value="3"/>
</dbReference>
<dbReference type="EMBL" id="CM031811">
    <property type="protein sequence ID" value="KAG6660654.1"/>
    <property type="molecule type" value="Genomic_DNA"/>
</dbReference>
<feature type="repeat" description="PPR" evidence="2">
    <location>
        <begin position="344"/>
        <end position="378"/>
    </location>
</feature>
<dbReference type="GO" id="GO:0009451">
    <property type="term" value="P:RNA modification"/>
    <property type="evidence" value="ECO:0007669"/>
    <property type="project" value="InterPro"/>
</dbReference>
<evidence type="ECO:0000256" key="2">
    <source>
        <dbReference type="PROSITE-ProRule" id="PRU00708"/>
    </source>
</evidence>
<dbReference type="AlphaFoldDB" id="A0A8T1R2P6"/>
<dbReference type="FunFam" id="1.25.40.10:FF:000348">
    <property type="entry name" value="Pentatricopeptide repeat-containing protein chloroplastic"/>
    <property type="match status" value="1"/>
</dbReference>
<dbReference type="GO" id="GO:0003723">
    <property type="term" value="F:RNA binding"/>
    <property type="evidence" value="ECO:0007669"/>
    <property type="project" value="InterPro"/>
</dbReference>
<reference evidence="3" key="1">
    <citation type="submission" date="2020-12" db="EMBL/GenBank/DDBJ databases">
        <title>WGS assembly of Carya illinoinensis cv. Pawnee.</title>
        <authorList>
            <person name="Platts A."/>
            <person name="Shu S."/>
            <person name="Wright S."/>
            <person name="Barry K."/>
            <person name="Edger P."/>
            <person name="Pires J.C."/>
            <person name="Schmutz J."/>
        </authorList>
    </citation>
    <scope>NUCLEOTIDE SEQUENCE</scope>
    <source>
        <tissue evidence="3">Leaf</tissue>
    </source>
</reference>
<dbReference type="Proteomes" id="UP000811246">
    <property type="component" value="Chromosome 3"/>
</dbReference>
<dbReference type="FunFam" id="1.25.40.10:FF:000090">
    <property type="entry name" value="Pentatricopeptide repeat-containing protein, chloroplastic"/>
    <property type="match status" value="1"/>
</dbReference>
<dbReference type="FunFam" id="1.25.40.10:FF:000442">
    <property type="entry name" value="Pentatricopeptide repeat-containing protein At3g49710"/>
    <property type="match status" value="1"/>
</dbReference>
<dbReference type="PANTHER" id="PTHR47926:SF346">
    <property type="entry name" value="PENTATRICOPEPTIDE REPEAT-CONTAINING PROTEIN"/>
    <property type="match status" value="1"/>
</dbReference>
<dbReference type="Proteomes" id="UP000811609">
    <property type="component" value="Chromosome 3"/>
</dbReference>
<comment type="caution">
    <text evidence="3">The sequence shown here is derived from an EMBL/GenBank/DDBJ whole genome shotgun (WGS) entry which is preliminary data.</text>
</comment>
<accession>A0A8T1R2P6</accession>
<evidence type="ECO:0000256" key="1">
    <source>
        <dbReference type="ARBA" id="ARBA00022737"/>
    </source>
</evidence>
<dbReference type="Pfam" id="PF20431">
    <property type="entry name" value="E_motif"/>
    <property type="match status" value="1"/>
</dbReference>
<dbReference type="EMBL" id="CM031827">
    <property type="protein sequence ID" value="KAG6721533.1"/>
    <property type="molecule type" value="Genomic_DNA"/>
</dbReference>